<name>X1RHV1_9ZZZZ</name>
<proteinExistence type="predicted"/>
<dbReference type="AlphaFoldDB" id="X1RHV1"/>
<reference evidence="1" key="1">
    <citation type="journal article" date="2014" name="Front. Microbiol.">
        <title>High frequency of phylogenetically diverse reductive dehalogenase-homologous genes in deep subseafloor sedimentary metagenomes.</title>
        <authorList>
            <person name="Kawai M."/>
            <person name="Futagami T."/>
            <person name="Toyoda A."/>
            <person name="Takaki Y."/>
            <person name="Nishi S."/>
            <person name="Hori S."/>
            <person name="Arai W."/>
            <person name="Tsubouchi T."/>
            <person name="Morono Y."/>
            <person name="Uchiyama I."/>
            <person name="Ito T."/>
            <person name="Fujiyama A."/>
            <person name="Inagaki F."/>
            <person name="Takami H."/>
        </authorList>
    </citation>
    <scope>NUCLEOTIDE SEQUENCE</scope>
    <source>
        <strain evidence="1">Expedition CK06-06</strain>
    </source>
</reference>
<comment type="caution">
    <text evidence="1">The sequence shown here is derived from an EMBL/GenBank/DDBJ whole genome shotgun (WGS) entry which is preliminary data.</text>
</comment>
<dbReference type="EMBL" id="BARV01040555">
    <property type="protein sequence ID" value="GAI55149.1"/>
    <property type="molecule type" value="Genomic_DNA"/>
</dbReference>
<organism evidence="1">
    <name type="scientific">marine sediment metagenome</name>
    <dbReference type="NCBI Taxonomy" id="412755"/>
    <lineage>
        <taxon>unclassified sequences</taxon>
        <taxon>metagenomes</taxon>
        <taxon>ecological metagenomes</taxon>
    </lineage>
</organism>
<gene>
    <name evidence="1" type="ORF">S06H3_61749</name>
</gene>
<accession>X1RHV1</accession>
<feature type="non-terminal residue" evidence="1">
    <location>
        <position position="1"/>
    </location>
</feature>
<protein>
    <recommendedName>
        <fullName evidence="2">Phage head morphogenesis domain-containing protein</fullName>
    </recommendedName>
</protein>
<sequence>PGILKGIDEDRLERLRLAAAIMHLWGTNRASPWLPDDFETGIHLQRDTAARMLVFHASHLRNMKQYKEVGVKTVEVLGVDDANTCPVCKKITGKKYRINKVPEFPNPDCTCEIGCRCTTVAGDF</sequence>
<evidence type="ECO:0008006" key="2">
    <source>
        <dbReference type="Google" id="ProtNLM"/>
    </source>
</evidence>
<evidence type="ECO:0000313" key="1">
    <source>
        <dbReference type="EMBL" id="GAI55149.1"/>
    </source>
</evidence>